<feature type="domain" description="N-acetyltransferase" evidence="3">
    <location>
        <begin position="3"/>
        <end position="159"/>
    </location>
</feature>
<dbReference type="RefSeq" id="WP_007798898.1">
    <property type="nucleotide sequence ID" value="NZ_DS022276.1"/>
</dbReference>
<accession>Q0FNU3</accession>
<keyword evidence="5" id="KW-1185">Reference proteome</keyword>
<gene>
    <name evidence="4" type="ORF">R2601_20431</name>
</gene>
<dbReference type="InterPro" id="IPR051016">
    <property type="entry name" value="Diverse_Substrate_AcTransf"/>
</dbReference>
<dbReference type="PANTHER" id="PTHR10545">
    <property type="entry name" value="DIAMINE N-ACETYLTRANSFERASE"/>
    <property type="match status" value="1"/>
</dbReference>
<evidence type="ECO:0000259" key="3">
    <source>
        <dbReference type="PROSITE" id="PS51186"/>
    </source>
</evidence>
<evidence type="ECO:0000256" key="1">
    <source>
        <dbReference type="ARBA" id="ARBA00022679"/>
    </source>
</evidence>
<dbReference type="STRING" id="314265.R2601_20431"/>
<dbReference type="Pfam" id="PF00583">
    <property type="entry name" value="Acetyltransf_1"/>
    <property type="match status" value="1"/>
</dbReference>
<dbReference type="eggNOG" id="COG0456">
    <property type="taxonomic scope" value="Bacteria"/>
</dbReference>
<dbReference type="EMBL" id="AATQ01000021">
    <property type="protein sequence ID" value="EAU45812.1"/>
    <property type="molecule type" value="Genomic_DNA"/>
</dbReference>
<dbReference type="PANTHER" id="PTHR10545:SF29">
    <property type="entry name" value="GH14572P-RELATED"/>
    <property type="match status" value="1"/>
</dbReference>
<sequence length="159" mass="17128">MTVQFEVATEAQVPRLHAALARLSQDLGDTHRAGVDELRRAGFGAHPAFRAVLASEAGETLGVALYSPSFSTARGGVVVYVSDLWVDAQTRGSGLGPRLLAAVLRDAQACWGAGRMKLNVYHATPRARSFYERLGFTPAEGQTEMHLDETGCEALKDTR</sequence>
<name>Q0FNU3_SALBH</name>
<dbReference type="GO" id="GO:0008080">
    <property type="term" value="F:N-acetyltransferase activity"/>
    <property type="evidence" value="ECO:0007669"/>
    <property type="project" value="UniProtKB-ARBA"/>
</dbReference>
<dbReference type="Proteomes" id="UP000006230">
    <property type="component" value="Unassembled WGS sequence"/>
</dbReference>
<dbReference type="AlphaFoldDB" id="Q0FNU3"/>
<comment type="caution">
    <text evidence="4">The sequence shown here is derived from an EMBL/GenBank/DDBJ whole genome shotgun (WGS) entry which is preliminary data.</text>
</comment>
<evidence type="ECO:0000256" key="2">
    <source>
        <dbReference type="ARBA" id="ARBA00023315"/>
    </source>
</evidence>
<evidence type="ECO:0000313" key="5">
    <source>
        <dbReference type="Proteomes" id="UP000006230"/>
    </source>
</evidence>
<dbReference type="InterPro" id="IPR000182">
    <property type="entry name" value="GNAT_dom"/>
</dbReference>
<keyword evidence="2" id="KW-0012">Acyltransferase</keyword>
<dbReference type="CDD" id="cd04301">
    <property type="entry name" value="NAT_SF"/>
    <property type="match status" value="1"/>
</dbReference>
<evidence type="ECO:0000313" key="4">
    <source>
        <dbReference type="EMBL" id="EAU45812.1"/>
    </source>
</evidence>
<reference evidence="4 5" key="1">
    <citation type="journal article" date="2010" name="J. Bacteriol.">
        <title>Genome sequences of Pelagibaca bermudensis HTCC2601T and Maritimibacter alkaliphilus HTCC2654T, the type strains of two marine Roseobacter genera.</title>
        <authorList>
            <person name="Thrash J.C."/>
            <person name="Cho J.C."/>
            <person name="Ferriera S."/>
            <person name="Johnson J."/>
            <person name="Vergin K.L."/>
            <person name="Giovannoni S.J."/>
        </authorList>
    </citation>
    <scope>NUCLEOTIDE SEQUENCE [LARGE SCALE GENOMIC DNA]</scope>
    <source>
        <strain evidence="5">DSM 26914 / JCM 13377 / KCTC 12554 / HTCC2601</strain>
    </source>
</reference>
<dbReference type="Gene3D" id="3.40.630.30">
    <property type="match status" value="1"/>
</dbReference>
<organism evidence="4 5">
    <name type="scientific">Salipiger bermudensis (strain DSM 26914 / JCM 13377 / KCTC 12554 / HTCC2601)</name>
    <name type="common">Pelagibaca bermudensis</name>
    <dbReference type="NCBI Taxonomy" id="314265"/>
    <lineage>
        <taxon>Bacteria</taxon>
        <taxon>Pseudomonadati</taxon>
        <taxon>Pseudomonadota</taxon>
        <taxon>Alphaproteobacteria</taxon>
        <taxon>Rhodobacterales</taxon>
        <taxon>Roseobacteraceae</taxon>
        <taxon>Salipiger</taxon>
    </lineage>
</organism>
<dbReference type="InterPro" id="IPR016181">
    <property type="entry name" value="Acyl_CoA_acyltransferase"/>
</dbReference>
<dbReference type="PROSITE" id="PS51186">
    <property type="entry name" value="GNAT"/>
    <property type="match status" value="1"/>
</dbReference>
<protein>
    <submittedName>
        <fullName evidence="4">Acetyltransferase, GNAT family protein</fullName>
    </submittedName>
</protein>
<dbReference type="OrthoDB" id="9805924at2"/>
<dbReference type="HOGENOM" id="CLU_013985_41_3_5"/>
<dbReference type="SUPFAM" id="SSF55729">
    <property type="entry name" value="Acyl-CoA N-acyltransferases (Nat)"/>
    <property type="match status" value="1"/>
</dbReference>
<proteinExistence type="predicted"/>
<keyword evidence="1 4" id="KW-0808">Transferase</keyword>